<dbReference type="Pfam" id="PF05787">
    <property type="entry name" value="PhoX"/>
    <property type="match status" value="1"/>
</dbReference>
<dbReference type="KEGG" id="lmoi:VV02_25045"/>
<dbReference type="InterPro" id="IPR006311">
    <property type="entry name" value="TAT_signal"/>
</dbReference>
<dbReference type="InterPro" id="IPR008557">
    <property type="entry name" value="PhoX"/>
</dbReference>
<sequence length="457" mass="49538">MSLSRRTFLVTTGATGLSLALTGRAEALHSVQAGPSTGYGPLVPDPAGVLDLPKGFRYQVLSREGDRLLSGQGVVPGSHDGMGSFDARRGAKHSRTHLVRNHENYPDAVHTVPTDGLRTTYDPGAGGGTTNLVLDASLRPREEYVSLGGTAINCSGGHTPWHTWLTCEETEGRAGTNGYTKDHGWIFEVDPFDNRRNADPVPLKDMGRFMHEAVAVDPRKGVVYETEDAFSGAPLGSFYRFLPERPCGGHGSLRAGGTLQAMHAPGLSDMSLVREPGTTFKGVEWFDVPDPTAATTPVRAQDYAKPIVRGQKLEGCWWGDVDGCVYFVSSFARPKDGSAATHDGQVWKYDPRRRELTLEIIFNGTDADDTYECPDNICMSPYGGLMMCEDSSGENYLLGTTRDGEPFTFARNRQELSPGETGELSGVSFSADGKTLFFNVYTPGTTFAVTGPWRRHG</sequence>
<dbReference type="RefSeq" id="WP_052596067.1">
    <property type="nucleotide sequence ID" value="NZ_CP011112.1"/>
</dbReference>
<dbReference type="PROSITE" id="PS51318">
    <property type="entry name" value="TAT"/>
    <property type="match status" value="1"/>
</dbReference>
<dbReference type="OrthoDB" id="5169219at2"/>
<dbReference type="InterPro" id="IPR019546">
    <property type="entry name" value="TAT_signal_bac_arc"/>
</dbReference>
<organism evidence="1 2">
    <name type="scientific">Luteipulveratus mongoliensis</name>
    <dbReference type="NCBI Taxonomy" id="571913"/>
    <lineage>
        <taxon>Bacteria</taxon>
        <taxon>Bacillati</taxon>
        <taxon>Actinomycetota</taxon>
        <taxon>Actinomycetes</taxon>
        <taxon>Micrococcales</taxon>
        <taxon>Dermacoccaceae</taxon>
        <taxon>Luteipulveratus</taxon>
    </lineage>
</organism>
<dbReference type="PANTHER" id="PTHR35399:SF4">
    <property type="entry name" value="MEMBRANE PROTEIN"/>
    <property type="match status" value="1"/>
</dbReference>
<evidence type="ECO:0000313" key="2">
    <source>
        <dbReference type="Proteomes" id="UP000066480"/>
    </source>
</evidence>
<dbReference type="Proteomes" id="UP000066480">
    <property type="component" value="Chromosome"/>
</dbReference>
<evidence type="ECO:0000313" key="1">
    <source>
        <dbReference type="EMBL" id="AKU18349.1"/>
    </source>
</evidence>
<name>A0A0K1JNP9_9MICO</name>
<reference evidence="1 2" key="1">
    <citation type="submission" date="2015-03" db="EMBL/GenBank/DDBJ databases">
        <title>Luteipulveratus halotolerans sp. nov., a novel actinobacterium (Dermacoccaceae) from Sarawak, Malaysia.</title>
        <authorList>
            <person name="Juboi H."/>
            <person name="Basik A."/>
            <person name="Shamsul S.S."/>
            <person name="Arnold P."/>
            <person name="Schmitt E.K."/>
            <person name="Sanglier J.-J."/>
            <person name="Yeo T."/>
        </authorList>
    </citation>
    <scope>NUCLEOTIDE SEQUENCE [LARGE SCALE GENOMIC DNA]</scope>
    <source>
        <strain evidence="1 2">MN07-A0370</strain>
    </source>
</reference>
<dbReference type="AlphaFoldDB" id="A0A0K1JNP9"/>
<dbReference type="EMBL" id="CP011112">
    <property type="protein sequence ID" value="AKU18349.1"/>
    <property type="molecule type" value="Genomic_DNA"/>
</dbReference>
<dbReference type="SUPFAM" id="SSF75011">
    <property type="entry name" value="3-carboxy-cis,cis-mucoante lactonizing enzyme"/>
    <property type="match status" value="1"/>
</dbReference>
<proteinExistence type="predicted"/>
<dbReference type="PATRIC" id="fig|571913.6.peg.5077"/>
<dbReference type="STRING" id="571913.VV02_25045"/>
<protein>
    <submittedName>
        <fullName evidence="1">Tat pathway signal sequence domain protein</fullName>
    </submittedName>
</protein>
<gene>
    <name evidence="1" type="ORF">VV02_25045</name>
</gene>
<dbReference type="PANTHER" id="PTHR35399">
    <property type="entry name" value="SLR8030 PROTEIN"/>
    <property type="match status" value="1"/>
</dbReference>
<keyword evidence="2" id="KW-1185">Reference proteome</keyword>
<accession>A0A0K1JNP9</accession>
<dbReference type="NCBIfam" id="TIGR01409">
    <property type="entry name" value="TAT_signal_seq"/>
    <property type="match status" value="1"/>
</dbReference>